<feature type="region of interest" description="Disordered" evidence="1">
    <location>
        <begin position="141"/>
        <end position="177"/>
    </location>
</feature>
<sequence>MTDDFEMNIPATTCGFSSTSNCDQQRAPHVPPLEMTDKEYIEKCEKLIGDGRKNFTPFLGYRLWKVTDGEDFFIPAATFAEIIKRKNLKVPRKLRDKIRSGESFDNYTIIINARDYNYFGSYPNKDKDLMLLRRELRSTTKMREEEENKAAERLLGVFGNESSESDNEDDKKSEVKK</sequence>
<dbReference type="Proteomes" id="UP001158576">
    <property type="component" value="Chromosome PAR"/>
</dbReference>
<name>A0ABN7S8Y8_OIKDI</name>
<proteinExistence type="predicted"/>
<evidence type="ECO:0000313" key="3">
    <source>
        <dbReference type="Proteomes" id="UP001158576"/>
    </source>
</evidence>
<evidence type="ECO:0000313" key="2">
    <source>
        <dbReference type="EMBL" id="CAG5091404.1"/>
    </source>
</evidence>
<protein>
    <submittedName>
        <fullName evidence="2">Oidioi.mRNA.OKI2018_I69.PAR.g13032.t1.cds</fullName>
    </submittedName>
</protein>
<dbReference type="EMBL" id="OU015568">
    <property type="protein sequence ID" value="CAG5091404.1"/>
    <property type="molecule type" value="Genomic_DNA"/>
</dbReference>
<evidence type="ECO:0000256" key="1">
    <source>
        <dbReference type="SAM" id="MobiDB-lite"/>
    </source>
</evidence>
<accession>A0ABN7S8Y8</accession>
<organism evidence="2 3">
    <name type="scientific">Oikopleura dioica</name>
    <name type="common">Tunicate</name>
    <dbReference type="NCBI Taxonomy" id="34765"/>
    <lineage>
        <taxon>Eukaryota</taxon>
        <taxon>Metazoa</taxon>
        <taxon>Chordata</taxon>
        <taxon>Tunicata</taxon>
        <taxon>Appendicularia</taxon>
        <taxon>Copelata</taxon>
        <taxon>Oikopleuridae</taxon>
        <taxon>Oikopleura</taxon>
    </lineage>
</organism>
<feature type="compositionally biased region" description="Basic and acidic residues" evidence="1">
    <location>
        <begin position="141"/>
        <end position="152"/>
    </location>
</feature>
<gene>
    <name evidence="2" type="ORF">OKIOD_LOCUS4590</name>
</gene>
<reference evidence="2 3" key="1">
    <citation type="submission" date="2021-04" db="EMBL/GenBank/DDBJ databases">
        <authorList>
            <person name="Bliznina A."/>
        </authorList>
    </citation>
    <scope>NUCLEOTIDE SEQUENCE [LARGE SCALE GENOMIC DNA]</scope>
</reference>
<keyword evidence="3" id="KW-1185">Reference proteome</keyword>